<evidence type="ECO:0000256" key="3">
    <source>
        <dbReference type="ARBA" id="ARBA00022729"/>
    </source>
</evidence>
<feature type="transmembrane region" description="Helical" evidence="7">
    <location>
        <begin position="834"/>
        <end position="853"/>
    </location>
</feature>
<accession>A0A0S4KGR9</accession>
<reference evidence="9" key="1">
    <citation type="submission" date="2015-09" db="EMBL/GenBank/DDBJ databases">
        <authorList>
            <consortium name="Pathogen Informatics"/>
        </authorList>
    </citation>
    <scope>NUCLEOTIDE SEQUENCE [LARGE SCALE GENOMIC DNA]</scope>
    <source>
        <strain evidence="9">Lake Konstanz</strain>
    </source>
</reference>
<keyword evidence="7" id="KW-0812">Transmembrane</keyword>
<gene>
    <name evidence="8" type="ORF">BSAL_16290</name>
</gene>
<name>A0A0S4KGR9_BODSA</name>
<feature type="transmembrane region" description="Helical" evidence="7">
    <location>
        <begin position="865"/>
        <end position="884"/>
    </location>
</feature>
<dbReference type="GO" id="GO:0016020">
    <property type="term" value="C:membrane"/>
    <property type="evidence" value="ECO:0007669"/>
    <property type="project" value="UniProtKB-SubCell"/>
</dbReference>
<keyword evidence="3" id="KW-0732">Signal</keyword>
<evidence type="ECO:0000256" key="5">
    <source>
        <dbReference type="ARBA" id="ARBA00023136"/>
    </source>
</evidence>
<dbReference type="AlphaFoldDB" id="A0A0S4KGR9"/>
<feature type="transmembrane region" description="Helical" evidence="7">
    <location>
        <begin position="800"/>
        <end position="822"/>
    </location>
</feature>
<protein>
    <submittedName>
        <fullName evidence="8">GP46-like surface antigen, putative</fullName>
    </submittedName>
</protein>
<proteinExistence type="predicted"/>
<keyword evidence="2" id="KW-0433">Leucine-rich repeat</keyword>
<feature type="compositionally biased region" description="Polar residues" evidence="6">
    <location>
        <begin position="520"/>
        <end position="531"/>
    </location>
</feature>
<dbReference type="OrthoDB" id="676979at2759"/>
<evidence type="ECO:0000256" key="7">
    <source>
        <dbReference type="SAM" id="Phobius"/>
    </source>
</evidence>
<feature type="transmembrane region" description="Helical" evidence="7">
    <location>
        <begin position="607"/>
        <end position="632"/>
    </location>
</feature>
<dbReference type="VEuPathDB" id="TriTrypDB:BSAL_16290"/>
<dbReference type="Pfam" id="PF00560">
    <property type="entry name" value="LRR_1"/>
    <property type="match status" value="1"/>
</dbReference>
<feature type="transmembrane region" description="Helical" evidence="7">
    <location>
        <begin position="890"/>
        <end position="912"/>
    </location>
</feature>
<dbReference type="FunFam" id="3.80.10.10:FF:000095">
    <property type="entry name" value="LRR receptor-like serine/threonine-protein kinase GSO1"/>
    <property type="match status" value="1"/>
</dbReference>
<keyword evidence="7" id="KW-1133">Transmembrane helix</keyword>
<dbReference type="EMBL" id="CYKH01001660">
    <property type="protein sequence ID" value="CUI14808.1"/>
    <property type="molecule type" value="Genomic_DNA"/>
</dbReference>
<dbReference type="InterPro" id="IPR032675">
    <property type="entry name" value="LRR_dom_sf"/>
</dbReference>
<dbReference type="Gene3D" id="3.80.10.10">
    <property type="entry name" value="Ribonuclease Inhibitor"/>
    <property type="match status" value="2"/>
</dbReference>
<evidence type="ECO:0000313" key="9">
    <source>
        <dbReference type="Proteomes" id="UP000051952"/>
    </source>
</evidence>
<feature type="transmembrane region" description="Helical" evidence="7">
    <location>
        <begin position="690"/>
        <end position="712"/>
    </location>
</feature>
<dbReference type="Proteomes" id="UP000051952">
    <property type="component" value="Unassembled WGS sequence"/>
</dbReference>
<evidence type="ECO:0000256" key="4">
    <source>
        <dbReference type="ARBA" id="ARBA00022737"/>
    </source>
</evidence>
<evidence type="ECO:0000313" key="8">
    <source>
        <dbReference type="EMBL" id="CUI14808.1"/>
    </source>
</evidence>
<evidence type="ECO:0000256" key="2">
    <source>
        <dbReference type="ARBA" id="ARBA00022614"/>
    </source>
</evidence>
<keyword evidence="4" id="KW-0677">Repeat</keyword>
<organism evidence="8 9">
    <name type="scientific">Bodo saltans</name>
    <name type="common">Flagellated protozoan</name>
    <dbReference type="NCBI Taxonomy" id="75058"/>
    <lineage>
        <taxon>Eukaryota</taxon>
        <taxon>Discoba</taxon>
        <taxon>Euglenozoa</taxon>
        <taxon>Kinetoplastea</taxon>
        <taxon>Metakinetoplastina</taxon>
        <taxon>Eubodonida</taxon>
        <taxon>Bodonidae</taxon>
        <taxon>Bodo</taxon>
    </lineage>
</organism>
<dbReference type="PANTHER" id="PTHR48053:SF71">
    <property type="entry name" value="LEUCINE RICH REPEAT FAMILY PROTEIN, EXPRESSED"/>
    <property type="match status" value="1"/>
</dbReference>
<evidence type="ECO:0000256" key="6">
    <source>
        <dbReference type="SAM" id="MobiDB-lite"/>
    </source>
</evidence>
<dbReference type="PANTHER" id="PTHR48053">
    <property type="entry name" value="LEUCINE RICH REPEAT FAMILY PROTEIN, EXPRESSED"/>
    <property type="match status" value="1"/>
</dbReference>
<keyword evidence="9" id="KW-1185">Reference proteome</keyword>
<comment type="subcellular location">
    <subcellularLocation>
        <location evidence="1">Membrane</location>
        <topology evidence="1">Single-pass membrane protein</topology>
    </subcellularLocation>
</comment>
<dbReference type="InterPro" id="IPR051716">
    <property type="entry name" value="Plant_RL_S/T_kinase"/>
</dbReference>
<feature type="region of interest" description="Disordered" evidence="6">
    <location>
        <begin position="501"/>
        <end position="531"/>
    </location>
</feature>
<keyword evidence="5 7" id="KW-0472">Membrane</keyword>
<dbReference type="SUPFAM" id="SSF52058">
    <property type="entry name" value="L domain-like"/>
    <property type="match status" value="1"/>
</dbReference>
<sequence>MPMLFVRRSAIKAVGSNRDATTSLFIILVLATSELTTLSVDAACTCAYRLPVLHELYDATKGAQWVRPWNMAAVDAPCGFDGVTCGVSDDISSIVLSSRGLDGTLPPSLGQLNGLVRFDVSNNGLHGSSLPREFANWTSLEMIDLSSNSFSGTLPLSYSAWAALTTFRVASNHLAGALPEEYSSWTRLTEIRLWTNSFSGTLPLSFSAWVNLEIFDAGDNQLSGSLPADYAQWVQLTNFFVHENQLNGSLPSSYSSWTRLTVTWLSANSFSDSLPSSYAAWTNLETFDVGSNQLIGKLPAEYSAWTNLDSFIANTNNLSGTLPLSYSAWTNVRNVRISSNSISGIIPVQYAVWKSIQFLRLDSNMLSGSIPNLLFGGWSATILVSLRMNALTGIVPLALLALPALENLYIGLNMLTGTLPSTISTSVAFLDLQNNSGLVGTLPLRSMFTTVCGTDVCPTASLPLQYCFPLNAGELVYAATSDPLHMRTSLAPYASNCTPTAAPSSIAPTPQPSPDAAPGNLSSATSLRPSTTRSIGGAVVFVSSIVGSGGAARGAVPSLQRAMIASRLELLCLAVGVNESASDGMFSDRGDNALGFSVPVGSSSLEYAAGATIGNAVLVVAVGACLHGVALLRKYLHGKFLGAPMISIATSALQMLPSSLLPGALAAAYGTQLQPSIGAAVALMTSSTRTVQSVACGVALLVVWLAFPLYCVHLVLVACRSRDGAFGLVPITAGPRRRERPHQRIQAAFLRVQLRSLHEYWMTPSTTWEVRKFGRAKNIAVFVLEHLEPVFGAYVGRREWYFVLEWSLVAVGGVVMGAASAVAADGDACGAAEWATWCMIVIGAVQIAAMVALRPLDVRIEMASGMIVGLLTLLCLVLLLVGAVDAAEAIVNAAGILELVVMGAMLVDVIALRLDVTFAKTDSPDDHENCLPRTARSVASDARRKRVAVANAVRRRSLLGVELQPVGRMVMADADTVDSLRALVTLACAGADQLRALDAAQRKKPRT</sequence>
<evidence type="ECO:0000256" key="1">
    <source>
        <dbReference type="ARBA" id="ARBA00004167"/>
    </source>
</evidence>
<dbReference type="InterPro" id="IPR001611">
    <property type="entry name" value="Leu-rich_rpt"/>
</dbReference>